<feature type="region of interest" description="Disordered" evidence="1">
    <location>
        <begin position="28"/>
        <end position="53"/>
    </location>
</feature>
<feature type="compositionally biased region" description="Acidic residues" evidence="1">
    <location>
        <begin position="38"/>
        <end position="53"/>
    </location>
</feature>
<keyword evidence="2" id="KW-0732">Signal</keyword>
<comment type="caution">
    <text evidence="3">The sequence shown here is derived from an EMBL/GenBank/DDBJ whole genome shotgun (WGS) entry which is preliminary data.</text>
</comment>
<gene>
    <name evidence="3" type="ORF">ElyMa_006423400</name>
</gene>
<feature type="compositionally biased region" description="Basic and acidic residues" evidence="1">
    <location>
        <begin position="28"/>
        <end position="37"/>
    </location>
</feature>
<evidence type="ECO:0000256" key="1">
    <source>
        <dbReference type="SAM" id="MobiDB-lite"/>
    </source>
</evidence>
<name>A0AAV4HVG1_9GAST</name>
<dbReference type="EMBL" id="BMAT01012888">
    <property type="protein sequence ID" value="GFS01426.1"/>
    <property type="molecule type" value="Genomic_DNA"/>
</dbReference>
<evidence type="ECO:0000313" key="4">
    <source>
        <dbReference type="Proteomes" id="UP000762676"/>
    </source>
</evidence>
<reference evidence="3 4" key="1">
    <citation type="journal article" date="2021" name="Elife">
        <title>Chloroplast acquisition without the gene transfer in kleptoplastic sea slugs, Plakobranchus ocellatus.</title>
        <authorList>
            <person name="Maeda T."/>
            <person name="Takahashi S."/>
            <person name="Yoshida T."/>
            <person name="Shimamura S."/>
            <person name="Takaki Y."/>
            <person name="Nagai Y."/>
            <person name="Toyoda A."/>
            <person name="Suzuki Y."/>
            <person name="Arimoto A."/>
            <person name="Ishii H."/>
            <person name="Satoh N."/>
            <person name="Nishiyama T."/>
            <person name="Hasebe M."/>
            <person name="Maruyama T."/>
            <person name="Minagawa J."/>
            <person name="Obokata J."/>
            <person name="Shigenobu S."/>
        </authorList>
    </citation>
    <scope>NUCLEOTIDE SEQUENCE [LARGE SCALE GENOMIC DNA]</scope>
</reference>
<feature type="signal peptide" evidence="2">
    <location>
        <begin position="1"/>
        <end position="22"/>
    </location>
</feature>
<dbReference type="AlphaFoldDB" id="A0AAV4HVG1"/>
<feature type="chain" id="PRO_5043472722" evidence="2">
    <location>
        <begin position="23"/>
        <end position="91"/>
    </location>
</feature>
<protein>
    <submittedName>
        <fullName evidence="3">Uncharacterized protein</fullName>
    </submittedName>
</protein>
<keyword evidence="4" id="KW-1185">Reference proteome</keyword>
<evidence type="ECO:0000313" key="3">
    <source>
        <dbReference type="EMBL" id="GFS01426.1"/>
    </source>
</evidence>
<accession>A0AAV4HVG1</accession>
<proteinExistence type="predicted"/>
<dbReference type="Proteomes" id="UP000762676">
    <property type="component" value="Unassembled WGS sequence"/>
</dbReference>
<organism evidence="3 4">
    <name type="scientific">Elysia marginata</name>
    <dbReference type="NCBI Taxonomy" id="1093978"/>
    <lineage>
        <taxon>Eukaryota</taxon>
        <taxon>Metazoa</taxon>
        <taxon>Spiralia</taxon>
        <taxon>Lophotrochozoa</taxon>
        <taxon>Mollusca</taxon>
        <taxon>Gastropoda</taxon>
        <taxon>Heterobranchia</taxon>
        <taxon>Euthyneura</taxon>
        <taxon>Panpulmonata</taxon>
        <taxon>Sacoglossa</taxon>
        <taxon>Placobranchoidea</taxon>
        <taxon>Plakobranchidae</taxon>
        <taxon>Elysia</taxon>
    </lineage>
</organism>
<evidence type="ECO:0000256" key="2">
    <source>
        <dbReference type="SAM" id="SignalP"/>
    </source>
</evidence>
<sequence>MPERIKIVHVLVTIKMMMMVVSDNDDCNDHDFGNVDSDKDDNDDENGNDKDDDVTALPFLNLLLSSFLVDNWQITFSPPPSSPEDLKILSS</sequence>